<proteinExistence type="predicted"/>
<dbReference type="AlphaFoldDB" id="A0A5B7CV58"/>
<dbReference type="EMBL" id="VSRR010000158">
    <property type="protein sequence ID" value="MPC11323.1"/>
    <property type="molecule type" value="Genomic_DNA"/>
</dbReference>
<comment type="caution">
    <text evidence="1">The sequence shown here is derived from an EMBL/GenBank/DDBJ whole genome shotgun (WGS) entry which is preliminary data.</text>
</comment>
<organism evidence="1 2">
    <name type="scientific">Portunus trituberculatus</name>
    <name type="common">Swimming crab</name>
    <name type="synonym">Neptunus trituberculatus</name>
    <dbReference type="NCBI Taxonomy" id="210409"/>
    <lineage>
        <taxon>Eukaryota</taxon>
        <taxon>Metazoa</taxon>
        <taxon>Ecdysozoa</taxon>
        <taxon>Arthropoda</taxon>
        <taxon>Crustacea</taxon>
        <taxon>Multicrustacea</taxon>
        <taxon>Malacostraca</taxon>
        <taxon>Eumalacostraca</taxon>
        <taxon>Eucarida</taxon>
        <taxon>Decapoda</taxon>
        <taxon>Pleocyemata</taxon>
        <taxon>Brachyura</taxon>
        <taxon>Eubrachyura</taxon>
        <taxon>Portunoidea</taxon>
        <taxon>Portunidae</taxon>
        <taxon>Portuninae</taxon>
        <taxon>Portunus</taxon>
    </lineage>
</organism>
<evidence type="ECO:0000313" key="1">
    <source>
        <dbReference type="EMBL" id="MPC11323.1"/>
    </source>
</evidence>
<evidence type="ECO:0000313" key="2">
    <source>
        <dbReference type="Proteomes" id="UP000324222"/>
    </source>
</evidence>
<protein>
    <submittedName>
        <fullName evidence="1">Uncharacterized protein</fullName>
    </submittedName>
</protein>
<keyword evidence="2" id="KW-1185">Reference proteome</keyword>
<reference evidence="1 2" key="1">
    <citation type="submission" date="2019-05" db="EMBL/GenBank/DDBJ databases">
        <title>Another draft genome of Portunus trituberculatus and its Hox gene families provides insights of decapod evolution.</title>
        <authorList>
            <person name="Jeong J.-H."/>
            <person name="Song I."/>
            <person name="Kim S."/>
            <person name="Choi T."/>
            <person name="Kim D."/>
            <person name="Ryu S."/>
            <person name="Kim W."/>
        </authorList>
    </citation>
    <scope>NUCLEOTIDE SEQUENCE [LARGE SCALE GENOMIC DNA]</scope>
    <source>
        <tissue evidence="1">Muscle</tissue>
    </source>
</reference>
<dbReference type="Proteomes" id="UP000324222">
    <property type="component" value="Unassembled WGS sequence"/>
</dbReference>
<sequence length="199" mass="22522">MSPELLFQPPLTLATIIVRDHMTAYKPQINDLKRQGACYIIQALMSLVCQSIFMYKRSKDSYRRRFNRRMEPPSQQTADAPNRHPNVPGRYLKLMCKRRVCLGLFGARASEQCFLISSWANGQNREGKSVGTAALHSLRHDRGSHANNSASEHKPSPFPALLASQLARARQGEGGRVNRLKDVIIYNIQDSSHSTRDFL</sequence>
<accession>A0A5B7CV58</accession>
<name>A0A5B7CV58_PORTR</name>
<gene>
    <name evidence="1" type="ORF">E2C01_003985</name>
</gene>